<dbReference type="Proteomes" id="UP000628854">
    <property type="component" value="Unassembled WGS sequence"/>
</dbReference>
<evidence type="ECO:0000313" key="2">
    <source>
        <dbReference type="EMBL" id="GGB60144.1"/>
    </source>
</evidence>
<evidence type="ECO:0008006" key="4">
    <source>
        <dbReference type="Google" id="ProtNLM"/>
    </source>
</evidence>
<keyword evidence="3" id="KW-1185">Reference proteome</keyword>
<name>A0ABQ1J4V9_9PROT</name>
<gene>
    <name evidence="2" type="ORF">GCM10011503_05770</name>
</gene>
<dbReference type="EMBL" id="BMKF01000001">
    <property type="protein sequence ID" value="GGB60144.1"/>
    <property type="molecule type" value="Genomic_DNA"/>
</dbReference>
<proteinExistence type="predicted"/>
<sequence length="68" mass="7770">MRKIVTGLVLLAFIALWIFLAGTIGSWLATKNDWLQLGFYIFAGVAWIIPLRPLLRWMNRAEPPSDQV</sequence>
<evidence type="ECO:0000313" key="3">
    <source>
        <dbReference type="Proteomes" id="UP000628854"/>
    </source>
</evidence>
<feature type="transmembrane region" description="Helical" evidence="1">
    <location>
        <begin position="37"/>
        <end position="55"/>
    </location>
</feature>
<accession>A0ABQ1J4V9</accession>
<dbReference type="Pfam" id="PF11003">
    <property type="entry name" value="DUF2842"/>
    <property type="match status" value="1"/>
</dbReference>
<organism evidence="2 3">
    <name type="scientific">Henriciella pelagia</name>
    <dbReference type="NCBI Taxonomy" id="1977912"/>
    <lineage>
        <taxon>Bacteria</taxon>
        <taxon>Pseudomonadati</taxon>
        <taxon>Pseudomonadota</taxon>
        <taxon>Alphaproteobacteria</taxon>
        <taxon>Hyphomonadales</taxon>
        <taxon>Hyphomonadaceae</taxon>
        <taxon>Henriciella</taxon>
    </lineage>
</organism>
<dbReference type="InterPro" id="IPR021265">
    <property type="entry name" value="DUF2842"/>
</dbReference>
<protein>
    <recommendedName>
        <fullName evidence="4">DUF2842 domain-containing protein</fullName>
    </recommendedName>
</protein>
<comment type="caution">
    <text evidence="2">The sequence shown here is derived from an EMBL/GenBank/DDBJ whole genome shotgun (WGS) entry which is preliminary data.</text>
</comment>
<keyword evidence="1" id="KW-0812">Transmembrane</keyword>
<dbReference type="RefSeq" id="WP_084393680.1">
    <property type="nucleotide sequence ID" value="NZ_BMKF01000001.1"/>
</dbReference>
<reference evidence="3" key="1">
    <citation type="journal article" date="2019" name="Int. J. Syst. Evol. Microbiol.">
        <title>The Global Catalogue of Microorganisms (GCM) 10K type strain sequencing project: providing services to taxonomists for standard genome sequencing and annotation.</title>
        <authorList>
            <consortium name="The Broad Institute Genomics Platform"/>
            <consortium name="The Broad Institute Genome Sequencing Center for Infectious Disease"/>
            <person name="Wu L."/>
            <person name="Ma J."/>
        </authorList>
    </citation>
    <scope>NUCLEOTIDE SEQUENCE [LARGE SCALE GENOMIC DNA]</scope>
    <source>
        <strain evidence="3">CGMCC 1.15928</strain>
    </source>
</reference>
<keyword evidence="1" id="KW-0472">Membrane</keyword>
<evidence type="ECO:0000256" key="1">
    <source>
        <dbReference type="SAM" id="Phobius"/>
    </source>
</evidence>
<keyword evidence="1" id="KW-1133">Transmembrane helix</keyword>